<keyword evidence="1" id="KW-0732">Signal</keyword>
<evidence type="ECO:0000313" key="3">
    <source>
        <dbReference type="Proteomes" id="UP001552594"/>
    </source>
</evidence>
<dbReference type="RefSeq" id="WP_109278415.1">
    <property type="nucleotide sequence ID" value="NZ_JBFAUK010000028.1"/>
</dbReference>
<reference evidence="2 3" key="1">
    <citation type="submission" date="2024-06" db="EMBL/GenBank/DDBJ databases">
        <title>The Natural Products Discovery Center: Release of the First 8490 Sequenced Strains for Exploring Actinobacteria Biosynthetic Diversity.</title>
        <authorList>
            <person name="Kalkreuter E."/>
            <person name="Kautsar S.A."/>
            <person name="Yang D."/>
            <person name="Bader C.D."/>
            <person name="Teijaro C.N."/>
            <person name="Fluegel L."/>
            <person name="Davis C.M."/>
            <person name="Simpson J.R."/>
            <person name="Lauterbach L."/>
            <person name="Steele A.D."/>
            <person name="Gui C."/>
            <person name="Meng S."/>
            <person name="Li G."/>
            <person name="Viehrig K."/>
            <person name="Ye F."/>
            <person name="Su P."/>
            <person name="Kiefer A.F."/>
            <person name="Nichols A."/>
            <person name="Cepeda A.J."/>
            <person name="Yan W."/>
            <person name="Fan B."/>
            <person name="Jiang Y."/>
            <person name="Adhikari A."/>
            <person name="Zheng C.-J."/>
            <person name="Schuster L."/>
            <person name="Cowan T.M."/>
            <person name="Smanski M.J."/>
            <person name="Chevrette M.G."/>
            <person name="De Carvalho L.P.S."/>
            <person name="Shen B."/>
        </authorList>
    </citation>
    <scope>NUCLEOTIDE SEQUENCE [LARGE SCALE GENOMIC DNA]</scope>
    <source>
        <strain evidence="2 3">NPDC052347</strain>
    </source>
</reference>
<dbReference type="EMBL" id="JBFAUK010000028">
    <property type="protein sequence ID" value="MEV5510119.1"/>
    <property type="molecule type" value="Genomic_DNA"/>
</dbReference>
<dbReference type="Proteomes" id="UP001552594">
    <property type="component" value="Unassembled WGS sequence"/>
</dbReference>
<evidence type="ECO:0008006" key="4">
    <source>
        <dbReference type="Google" id="ProtNLM"/>
    </source>
</evidence>
<evidence type="ECO:0000256" key="1">
    <source>
        <dbReference type="SAM" id="SignalP"/>
    </source>
</evidence>
<sequence length="148" mass="15448">MSALRSKIALFAATAGLAAGTVALATPASADVISGGSDRGLCTYRVCMSYNAGGEGAWFRSNASEQTDLAGAVFGLGAFNNSYQWNGDGLPVKNAAAWITNTGSQDIYVYVNSKAYGWGAYDVVYPLNAGDLQVTRNNEASYSTTPYS</sequence>
<gene>
    <name evidence="2" type="ORF">AB0L16_27430</name>
</gene>
<comment type="caution">
    <text evidence="2">The sequence shown here is derived from an EMBL/GenBank/DDBJ whole genome shotgun (WGS) entry which is preliminary data.</text>
</comment>
<name>A0ABV3K6I2_STRON</name>
<protein>
    <recommendedName>
        <fullName evidence="4">Peptidase inhibitor family I36</fullName>
    </recommendedName>
</protein>
<organism evidence="2 3">
    <name type="scientific">Streptomyces orinoci</name>
    <name type="common">Streptoverticillium orinoci</name>
    <dbReference type="NCBI Taxonomy" id="67339"/>
    <lineage>
        <taxon>Bacteria</taxon>
        <taxon>Bacillati</taxon>
        <taxon>Actinomycetota</taxon>
        <taxon>Actinomycetes</taxon>
        <taxon>Kitasatosporales</taxon>
        <taxon>Streptomycetaceae</taxon>
        <taxon>Streptomyces</taxon>
    </lineage>
</organism>
<keyword evidence="3" id="KW-1185">Reference proteome</keyword>
<feature type="signal peptide" evidence="1">
    <location>
        <begin position="1"/>
        <end position="30"/>
    </location>
</feature>
<accession>A0ABV3K6I2</accession>
<feature type="chain" id="PRO_5046514821" description="Peptidase inhibitor family I36" evidence="1">
    <location>
        <begin position="31"/>
        <end position="148"/>
    </location>
</feature>
<evidence type="ECO:0000313" key="2">
    <source>
        <dbReference type="EMBL" id="MEV5510119.1"/>
    </source>
</evidence>
<proteinExistence type="predicted"/>